<gene>
    <name evidence="3" type="ORF">BCR35DRAFT_315798</name>
</gene>
<keyword evidence="4" id="KW-1185">Reference proteome</keyword>
<evidence type="ECO:0000256" key="1">
    <source>
        <dbReference type="SAM" id="MobiDB-lite"/>
    </source>
</evidence>
<dbReference type="InterPro" id="IPR000210">
    <property type="entry name" value="BTB/POZ_dom"/>
</dbReference>
<accession>A0A1Y2DGH5</accession>
<organism evidence="3 4">
    <name type="scientific">Leucosporidium creatinivorum</name>
    <dbReference type="NCBI Taxonomy" id="106004"/>
    <lineage>
        <taxon>Eukaryota</taxon>
        <taxon>Fungi</taxon>
        <taxon>Dikarya</taxon>
        <taxon>Basidiomycota</taxon>
        <taxon>Pucciniomycotina</taxon>
        <taxon>Microbotryomycetes</taxon>
        <taxon>Leucosporidiales</taxon>
        <taxon>Leucosporidium</taxon>
    </lineage>
</organism>
<dbReference type="STRING" id="106004.A0A1Y2DGH5"/>
<dbReference type="AlphaFoldDB" id="A0A1Y2DGH5"/>
<name>A0A1Y2DGH5_9BASI</name>
<dbReference type="Gene3D" id="3.30.710.10">
    <property type="entry name" value="Potassium Channel Kv1.1, Chain A"/>
    <property type="match status" value="1"/>
</dbReference>
<dbReference type="PROSITE" id="PS50097">
    <property type="entry name" value="BTB"/>
    <property type="match status" value="1"/>
</dbReference>
<evidence type="ECO:0000313" key="3">
    <source>
        <dbReference type="EMBL" id="ORY58339.1"/>
    </source>
</evidence>
<dbReference type="EMBL" id="MCGR01000079">
    <property type="protein sequence ID" value="ORY58339.1"/>
    <property type="molecule type" value="Genomic_DNA"/>
</dbReference>
<dbReference type="InParanoid" id="A0A1Y2DGH5"/>
<proteinExistence type="predicted"/>
<evidence type="ECO:0000259" key="2">
    <source>
        <dbReference type="PROSITE" id="PS50097"/>
    </source>
</evidence>
<feature type="region of interest" description="Disordered" evidence="1">
    <location>
        <begin position="1"/>
        <end position="20"/>
    </location>
</feature>
<feature type="region of interest" description="Disordered" evidence="1">
    <location>
        <begin position="128"/>
        <end position="187"/>
    </location>
</feature>
<dbReference type="CDD" id="cd18186">
    <property type="entry name" value="BTB_POZ_ZBTB_KLHL-like"/>
    <property type="match status" value="1"/>
</dbReference>
<dbReference type="InterPro" id="IPR011333">
    <property type="entry name" value="SKP1/BTB/POZ_sf"/>
</dbReference>
<dbReference type="Pfam" id="PF00651">
    <property type="entry name" value="BTB"/>
    <property type="match status" value="1"/>
</dbReference>
<reference evidence="3 4" key="1">
    <citation type="submission" date="2016-07" db="EMBL/GenBank/DDBJ databases">
        <title>Pervasive Adenine N6-methylation of Active Genes in Fungi.</title>
        <authorList>
            <consortium name="DOE Joint Genome Institute"/>
            <person name="Mondo S.J."/>
            <person name="Dannebaum R.O."/>
            <person name="Kuo R.C."/>
            <person name="Labutti K."/>
            <person name="Haridas S."/>
            <person name="Kuo A."/>
            <person name="Salamov A."/>
            <person name="Ahrendt S.R."/>
            <person name="Lipzen A."/>
            <person name="Sullivan W."/>
            <person name="Andreopoulos W.B."/>
            <person name="Clum A."/>
            <person name="Lindquist E."/>
            <person name="Daum C."/>
            <person name="Ramamoorthy G.K."/>
            <person name="Gryganskyi A."/>
            <person name="Culley D."/>
            <person name="Magnuson J.K."/>
            <person name="James T.Y."/>
            <person name="O'Malley M.A."/>
            <person name="Stajich J.E."/>
            <person name="Spatafora J.W."/>
            <person name="Visel A."/>
            <person name="Grigoriev I.V."/>
        </authorList>
    </citation>
    <scope>NUCLEOTIDE SEQUENCE [LARGE SCALE GENOMIC DNA]</scope>
    <source>
        <strain evidence="3 4">62-1032</strain>
    </source>
</reference>
<protein>
    <recommendedName>
        <fullName evidence="2">BTB domain-containing protein</fullName>
    </recommendedName>
</protein>
<dbReference type="OrthoDB" id="3357985at2759"/>
<dbReference type="Proteomes" id="UP000193467">
    <property type="component" value="Unassembled WGS sequence"/>
</dbReference>
<evidence type="ECO:0000313" key="4">
    <source>
        <dbReference type="Proteomes" id="UP000193467"/>
    </source>
</evidence>
<dbReference type="SUPFAM" id="SSF54695">
    <property type="entry name" value="POZ domain"/>
    <property type="match status" value="1"/>
</dbReference>
<feature type="domain" description="BTB" evidence="2">
    <location>
        <begin position="30"/>
        <end position="98"/>
    </location>
</feature>
<comment type="caution">
    <text evidence="3">The sequence shown here is derived from an EMBL/GenBank/DDBJ whole genome shotgun (WGS) entry which is preliminary data.</text>
</comment>
<sequence length="187" mass="20584">MAKRGNDDPQDSATAAPAIRLSSNFQDSSADIELRSKDGVRFLVHKANLSVSSTVFADMLQLATGGDQERPSLELDESAGVLESMLLYCYPKRVPPLEINPDADLKLLRALDKYEAKARRREVLGLGGFLRPNLRPPPSPRRPLRPCFSCPSPPLSSPRHRQFFRDAGPPRLHRGFGPSRPGSSLSV</sequence>